<name>E4ZPZ4_LEPMJ</name>
<dbReference type="InParanoid" id="E4ZPZ4"/>
<dbReference type="eggNOG" id="ENOG502R9ZS">
    <property type="taxonomic scope" value="Eukaryota"/>
</dbReference>
<feature type="region of interest" description="Disordered" evidence="1">
    <location>
        <begin position="1"/>
        <end position="55"/>
    </location>
</feature>
<dbReference type="EMBL" id="FP929105">
    <property type="protein sequence ID" value="CBX93529.1"/>
    <property type="molecule type" value="Genomic_DNA"/>
</dbReference>
<feature type="region of interest" description="Disordered" evidence="1">
    <location>
        <begin position="310"/>
        <end position="393"/>
    </location>
</feature>
<dbReference type="Proteomes" id="UP000002668">
    <property type="component" value="Genome"/>
</dbReference>
<dbReference type="VEuPathDB" id="FungiDB:LEMA_P044300.1"/>
<feature type="compositionally biased region" description="Polar residues" evidence="1">
    <location>
        <begin position="218"/>
        <end position="228"/>
    </location>
</feature>
<protein>
    <submittedName>
        <fullName evidence="2">Predicted protein</fullName>
    </submittedName>
</protein>
<dbReference type="OMA" id="QPDEDQM"/>
<feature type="compositionally biased region" description="Acidic residues" evidence="1">
    <location>
        <begin position="318"/>
        <end position="338"/>
    </location>
</feature>
<evidence type="ECO:0000256" key="1">
    <source>
        <dbReference type="SAM" id="MobiDB-lite"/>
    </source>
</evidence>
<feature type="compositionally biased region" description="Basic residues" evidence="1">
    <location>
        <begin position="423"/>
        <end position="432"/>
    </location>
</feature>
<feature type="region of interest" description="Disordered" evidence="1">
    <location>
        <begin position="406"/>
        <end position="434"/>
    </location>
</feature>
<feature type="region of interest" description="Disordered" evidence="1">
    <location>
        <begin position="119"/>
        <end position="160"/>
    </location>
</feature>
<feature type="compositionally biased region" description="Low complexity" evidence="1">
    <location>
        <begin position="364"/>
        <end position="375"/>
    </location>
</feature>
<organism evidence="3">
    <name type="scientific">Leptosphaeria maculans (strain JN3 / isolate v23.1.3 / race Av1-4-5-6-7-8)</name>
    <name type="common">Blackleg fungus</name>
    <name type="synonym">Phoma lingam</name>
    <dbReference type="NCBI Taxonomy" id="985895"/>
    <lineage>
        <taxon>Eukaryota</taxon>
        <taxon>Fungi</taxon>
        <taxon>Dikarya</taxon>
        <taxon>Ascomycota</taxon>
        <taxon>Pezizomycotina</taxon>
        <taxon>Dothideomycetes</taxon>
        <taxon>Pleosporomycetidae</taxon>
        <taxon>Pleosporales</taxon>
        <taxon>Pleosporineae</taxon>
        <taxon>Leptosphaeriaceae</taxon>
        <taxon>Plenodomus</taxon>
        <taxon>Plenodomus lingam/Leptosphaeria maculans species complex</taxon>
    </lineage>
</organism>
<reference evidence="3" key="1">
    <citation type="journal article" date="2011" name="Nat. Commun.">
        <title>Effector diversification within compartments of the Leptosphaeria maculans genome affected by Repeat-Induced Point mutations.</title>
        <authorList>
            <person name="Rouxel T."/>
            <person name="Grandaubert J."/>
            <person name="Hane J.K."/>
            <person name="Hoede C."/>
            <person name="van de Wouw A.P."/>
            <person name="Couloux A."/>
            <person name="Dominguez V."/>
            <person name="Anthouard V."/>
            <person name="Bally P."/>
            <person name="Bourras S."/>
            <person name="Cozijnsen A.J."/>
            <person name="Ciuffetti L.M."/>
            <person name="Degrave A."/>
            <person name="Dilmaghani A."/>
            <person name="Duret L."/>
            <person name="Fudal I."/>
            <person name="Goodwin S.B."/>
            <person name="Gout L."/>
            <person name="Glaser N."/>
            <person name="Linglin J."/>
            <person name="Kema G.H.J."/>
            <person name="Lapalu N."/>
            <person name="Lawrence C.B."/>
            <person name="May K."/>
            <person name="Meyer M."/>
            <person name="Ollivier B."/>
            <person name="Poulain J."/>
            <person name="Schoch C.L."/>
            <person name="Simon A."/>
            <person name="Spatafora J.W."/>
            <person name="Stachowiak A."/>
            <person name="Turgeon B.G."/>
            <person name="Tyler B.M."/>
            <person name="Vincent D."/>
            <person name="Weissenbach J."/>
            <person name="Amselem J."/>
            <person name="Quesneville H."/>
            <person name="Oliver R.P."/>
            <person name="Wincker P."/>
            <person name="Balesdent M.-H."/>
            <person name="Howlett B.J."/>
        </authorList>
    </citation>
    <scope>NUCLEOTIDE SEQUENCE [LARGE SCALE GENOMIC DNA]</scope>
    <source>
        <strain evidence="3">JN3 / isolate v23.1.3 / race Av1-4-5-6-7-8</strain>
    </source>
</reference>
<feature type="compositionally biased region" description="Pro residues" evidence="1">
    <location>
        <begin position="376"/>
        <end position="385"/>
    </location>
</feature>
<feature type="region of interest" description="Disordered" evidence="1">
    <location>
        <begin position="218"/>
        <end position="246"/>
    </location>
</feature>
<proteinExistence type="predicted"/>
<sequence>MARPWTPPHTDTDVDHSTSHHHYFTDPYRPAHGEYTPVTEPRWSSHRGAAAKEDEYKGVGVRARCDTPTEHHHHHHHHLPVHHALPTPKSAVTAPVAVPYTPTKSQQQVQHSGLHYGNAQAQGLPRYPYTPDSTRIPRRQTERTLSPVPWDTHSSHSSSPVQHALSSCIVHFENLLQTREPDEDQMEYIVGQLEAMANYLSSHGAPFQIIEEQVSTNGQLPTDEQVSTAPEEIGPGSPQSSGKDKVEKEMSGEYIAEVGRYIEGVRGYATNLKSRLDEVKMLNSIQLDVIKDLRSQVQTVTVGLQAQLRADEDKHAAEEDEDEVEDEVRIEDEEEDCPADAYSRHRQNKGQRPREFGLDSQATLINPSLPSSQILSPPPPPPPSSPILAKSSPTLSLKPHKYQFLDPSPAPAQPHITPTSQPTHHHHHHHHHEIITIIRTPPKRSFWASFATALDQFGDLFYEQTGDA</sequence>
<dbReference type="OrthoDB" id="3799016at2759"/>
<dbReference type="HOGENOM" id="CLU_669277_0_0_1"/>
<accession>E4ZPZ4</accession>
<evidence type="ECO:0000313" key="3">
    <source>
        <dbReference type="Proteomes" id="UP000002668"/>
    </source>
</evidence>
<dbReference type="GeneID" id="13287481"/>
<dbReference type="AlphaFoldDB" id="E4ZPZ4"/>
<gene>
    <name evidence="2" type="ORF">LEMA_P044300.1</name>
</gene>
<evidence type="ECO:0000313" key="2">
    <source>
        <dbReference type="EMBL" id="CBX93529.1"/>
    </source>
</evidence>
<keyword evidence="3" id="KW-1185">Reference proteome</keyword>